<dbReference type="CDD" id="cd05401">
    <property type="entry name" value="NT_GlnE_GlnD_like"/>
    <property type="match status" value="1"/>
</dbReference>
<evidence type="ECO:0000313" key="3">
    <source>
        <dbReference type="EMBL" id="RUT27933.1"/>
    </source>
</evidence>
<evidence type="ECO:0000313" key="4">
    <source>
        <dbReference type="Proteomes" id="UP000272464"/>
    </source>
</evidence>
<keyword evidence="4" id="KW-1185">Reference proteome</keyword>
<dbReference type="RefSeq" id="WP_127200853.1">
    <property type="nucleotide sequence ID" value="NZ_RZNX01000013.1"/>
</dbReference>
<dbReference type="AlphaFoldDB" id="A0A3S1JL33"/>
<comment type="caution">
    <text evidence="3">The sequence shown here is derived from an EMBL/GenBank/DDBJ whole genome shotgun (WGS) entry which is preliminary data.</text>
</comment>
<accession>A0A3S1JL33</accession>
<dbReference type="Pfam" id="PF10335">
    <property type="entry name" value="DUF294_C"/>
    <property type="match status" value="1"/>
</dbReference>
<dbReference type="Pfam" id="PF03445">
    <property type="entry name" value="DUF294"/>
    <property type="match status" value="1"/>
</dbReference>
<dbReference type="EMBL" id="RZNX01000013">
    <property type="protein sequence ID" value="RUT27933.1"/>
    <property type="molecule type" value="Genomic_DNA"/>
</dbReference>
<name>A0A3S1JL33_9BACL</name>
<dbReference type="OrthoDB" id="9810963at2"/>
<proteinExistence type="predicted"/>
<feature type="domain" description="Protein-PII uridylyltransferase N-terminal" evidence="1">
    <location>
        <begin position="46"/>
        <end position="165"/>
    </location>
</feature>
<dbReference type="Proteomes" id="UP000272464">
    <property type="component" value="Unassembled WGS sequence"/>
</dbReference>
<feature type="domain" description="DUF294" evidence="2">
    <location>
        <begin position="207"/>
        <end position="349"/>
    </location>
</feature>
<sequence>MSEALAYENNYAGIRAASSPRTLRAERIKEQSRLLEGFSTLPTPDWNRAVNRMHDEVMIRSAYLAERVMEAEGIGAPPVPYAFVAFGSGGRAEQTLWSDQDNGLIIGEGGGERSEIYYKYFAATLSKILEKVGYPPCPGNVMLSNPVWRHTLGGWERQLQGWRDELQWEQMRYLNIASDMRFIAGSSGLVSEWKRIFQEIMEPGDRLSAALLRGTVRHKAGLNVLGQVITEPFGEHAGSFDIKYGLYMPLVNGLRCIALQYGIQETSTMERLRILIQLEAIPGQWLEACRQSFHTTLKLRSLTSYSVYEGMLQGSSYLSPSLMKQKDVLRELRESLGTVKLLYRTLQRQLRFSERKGL</sequence>
<evidence type="ECO:0000259" key="1">
    <source>
        <dbReference type="Pfam" id="PF03445"/>
    </source>
</evidence>
<gene>
    <name evidence="3" type="ORF">EJP77_19050</name>
</gene>
<evidence type="ECO:0000259" key="2">
    <source>
        <dbReference type="Pfam" id="PF10335"/>
    </source>
</evidence>
<reference evidence="3 4" key="1">
    <citation type="submission" date="2018-12" db="EMBL/GenBank/DDBJ databases">
        <authorList>
            <person name="Sun L."/>
            <person name="Chen Z."/>
        </authorList>
    </citation>
    <scope>NUCLEOTIDE SEQUENCE [LARGE SCALE GENOMIC DNA]</scope>
    <source>
        <strain evidence="3 4">3-5-3</strain>
    </source>
</reference>
<dbReference type="GO" id="GO:0008773">
    <property type="term" value="F:[protein-PII] uridylyltransferase activity"/>
    <property type="evidence" value="ECO:0007669"/>
    <property type="project" value="InterPro"/>
</dbReference>
<protein>
    <submittedName>
        <fullName evidence="3">Signal transduction protein</fullName>
    </submittedName>
</protein>
<dbReference type="InterPro" id="IPR018821">
    <property type="entry name" value="DUF294_put_nucleoTrafse_sb-bd"/>
</dbReference>
<dbReference type="InterPro" id="IPR005105">
    <property type="entry name" value="GlnD_Uridyltrans_N"/>
</dbReference>
<organism evidence="3 4">
    <name type="scientific">Paenibacillus zeisoli</name>
    <dbReference type="NCBI Taxonomy" id="2496267"/>
    <lineage>
        <taxon>Bacteria</taxon>
        <taxon>Bacillati</taxon>
        <taxon>Bacillota</taxon>
        <taxon>Bacilli</taxon>
        <taxon>Bacillales</taxon>
        <taxon>Paenibacillaceae</taxon>
        <taxon>Paenibacillus</taxon>
    </lineage>
</organism>